<organism evidence="1 2">
    <name type="scientific">Carya illinoinensis</name>
    <name type="common">Pecan</name>
    <dbReference type="NCBI Taxonomy" id="32201"/>
    <lineage>
        <taxon>Eukaryota</taxon>
        <taxon>Viridiplantae</taxon>
        <taxon>Streptophyta</taxon>
        <taxon>Embryophyta</taxon>
        <taxon>Tracheophyta</taxon>
        <taxon>Spermatophyta</taxon>
        <taxon>Magnoliopsida</taxon>
        <taxon>eudicotyledons</taxon>
        <taxon>Gunneridae</taxon>
        <taxon>Pentapetalae</taxon>
        <taxon>rosids</taxon>
        <taxon>fabids</taxon>
        <taxon>Fagales</taxon>
        <taxon>Juglandaceae</taxon>
        <taxon>Carya</taxon>
    </lineage>
</organism>
<dbReference type="GO" id="GO:0015421">
    <property type="term" value="F:ABC-type oligopeptide transporter activity"/>
    <property type="evidence" value="ECO:0007669"/>
    <property type="project" value="TreeGrafter"/>
</dbReference>
<accession>A0A922K9Z4</accession>
<dbReference type="PANTHER" id="PTHR43394:SF1">
    <property type="entry name" value="ATP-BINDING CASSETTE SUB-FAMILY B MEMBER 10, MITOCHONDRIAL"/>
    <property type="match status" value="1"/>
</dbReference>
<name>A0A922K9Z4_CARIL</name>
<comment type="caution">
    <text evidence="1">The sequence shown here is derived from an EMBL/GenBank/DDBJ whole genome shotgun (WGS) entry which is preliminary data.</text>
</comment>
<dbReference type="GO" id="GO:0090374">
    <property type="term" value="P:oligopeptide export from mitochondrion"/>
    <property type="evidence" value="ECO:0007669"/>
    <property type="project" value="TreeGrafter"/>
</dbReference>
<dbReference type="Proteomes" id="UP000811246">
    <property type="component" value="Chromosome 1"/>
</dbReference>
<protein>
    <submittedName>
        <fullName evidence="1">Uncharacterized protein</fullName>
    </submittedName>
</protein>
<evidence type="ECO:0000313" key="2">
    <source>
        <dbReference type="Proteomes" id="UP000811246"/>
    </source>
</evidence>
<reference evidence="1" key="1">
    <citation type="submission" date="2021-01" db="EMBL/GenBank/DDBJ databases">
        <authorList>
            <person name="Lovell J.T."/>
            <person name="Bentley N."/>
            <person name="Bhattarai G."/>
            <person name="Jenkins J.W."/>
            <person name="Sreedasyam A."/>
            <person name="Alarcon Y."/>
            <person name="Bock C."/>
            <person name="Boston L."/>
            <person name="Carlson J."/>
            <person name="Cervantes K."/>
            <person name="Clermont K."/>
            <person name="Krom N."/>
            <person name="Kubenka K."/>
            <person name="Mamidi S."/>
            <person name="Mattison C."/>
            <person name="Monteros M."/>
            <person name="Pisani C."/>
            <person name="Plott C."/>
            <person name="Rajasekar S."/>
            <person name="Rhein H.S."/>
            <person name="Rohla C."/>
            <person name="Song M."/>
            <person name="Hilaire R.S."/>
            <person name="Shu S."/>
            <person name="Wells L."/>
            <person name="Wang X."/>
            <person name="Webber J."/>
            <person name="Heerema R.J."/>
            <person name="Klein P."/>
            <person name="Conner P."/>
            <person name="Grauke L."/>
            <person name="Grimwood J."/>
            <person name="Schmutz J."/>
            <person name="Randall J.J."/>
        </authorList>
    </citation>
    <scope>NUCLEOTIDE SEQUENCE</scope>
    <source>
        <tissue evidence="1">Leaf</tissue>
    </source>
</reference>
<dbReference type="EMBL" id="CM031825">
    <property type="protein sequence ID" value="KAG6730807.1"/>
    <property type="molecule type" value="Genomic_DNA"/>
</dbReference>
<dbReference type="GO" id="GO:0005743">
    <property type="term" value="C:mitochondrial inner membrane"/>
    <property type="evidence" value="ECO:0007669"/>
    <property type="project" value="TreeGrafter"/>
</dbReference>
<proteinExistence type="predicted"/>
<dbReference type="PANTHER" id="PTHR43394">
    <property type="entry name" value="ATP-DEPENDENT PERMEASE MDL1, MITOCHONDRIAL"/>
    <property type="match status" value="1"/>
</dbReference>
<evidence type="ECO:0000313" key="1">
    <source>
        <dbReference type="EMBL" id="KAG6730807.1"/>
    </source>
</evidence>
<gene>
    <name evidence="1" type="ORF">I3842_01G098100</name>
</gene>
<sequence length="68" mass="7275">MDAMDSLMRGRTVLIIAHKLSIVKSAEGVAVISDGQIAESGTHKELLSQDGIYIASVRRQLQAPITAL</sequence>
<dbReference type="AlphaFoldDB" id="A0A922K9Z4"/>
<dbReference type="InterPro" id="IPR039421">
    <property type="entry name" value="Type_1_exporter"/>
</dbReference>